<dbReference type="Proteomes" id="UP001221217">
    <property type="component" value="Unassembled WGS sequence"/>
</dbReference>
<comment type="caution">
    <text evidence="1">The sequence shown here is derived from an EMBL/GenBank/DDBJ whole genome shotgun (WGS) entry which is preliminary data.</text>
</comment>
<proteinExistence type="predicted"/>
<organism evidence="1 2">
    <name type="scientific">Candidatus Thalassospirochaeta sargassi</name>
    <dbReference type="NCBI Taxonomy" id="3119039"/>
    <lineage>
        <taxon>Bacteria</taxon>
        <taxon>Pseudomonadati</taxon>
        <taxon>Spirochaetota</taxon>
        <taxon>Spirochaetia</taxon>
        <taxon>Spirochaetales</taxon>
        <taxon>Spirochaetaceae</taxon>
        <taxon>Candidatus Thalassospirochaeta</taxon>
    </lineage>
</organism>
<dbReference type="AlphaFoldDB" id="A0AAJ1IES6"/>
<dbReference type="EMBL" id="JAQQAL010000015">
    <property type="protein sequence ID" value="MDC7226617.1"/>
    <property type="molecule type" value="Genomic_DNA"/>
</dbReference>
<sequence>MRKYIVFVLLMMCIACVDKNDESTESDIFIEPAFNELLRNFSVIFIHQDDPDIGTGSYRFDENLAVIFGYGVDYQKIVILKDSIKDDTLTIYFSYVLPDGRQVEPADYYRVTVTKDEVFEVYNKYQAGEIEYYVLKKEREFLGYELPDELEGVELPW</sequence>
<evidence type="ECO:0000313" key="2">
    <source>
        <dbReference type="Proteomes" id="UP001221217"/>
    </source>
</evidence>
<name>A0AAJ1IES6_9SPIO</name>
<protein>
    <submittedName>
        <fullName evidence="1">Uncharacterized protein</fullName>
    </submittedName>
</protein>
<reference evidence="1 2" key="1">
    <citation type="submission" date="2022-12" db="EMBL/GenBank/DDBJ databases">
        <title>Metagenome assembled genome from gulf of manar.</title>
        <authorList>
            <person name="Kohli P."/>
            <person name="Pk S."/>
            <person name="Venkata Ramana C."/>
            <person name="Sasikala C."/>
        </authorList>
    </citation>
    <scope>NUCLEOTIDE SEQUENCE [LARGE SCALE GENOMIC DNA]</scope>
    <source>
        <strain evidence="1">JB008</strain>
    </source>
</reference>
<gene>
    <name evidence="1" type="ORF">PQJ61_07615</name>
</gene>
<accession>A0AAJ1IES6</accession>
<evidence type="ECO:0000313" key="1">
    <source>
        <dbReference type="EMBL" id="MDC7226617.1"/>
    </source>
</evidence>